<reference evidence="4" key="1">
    <citation type="submission" date="2015-02" db="EMBL/GenBank/DDBJ databases">
        <title>Description and complete genome sequence of the first cultured representative of the subdivision 5 of the Verrucomicrobia phylum.</title>
        <authorList>
            <person name="Spring S."/>
            <person name="Bunk B."/>
            <person name="Sproer C."/>
            <person name="Klenk H.-P."/>
        </authorList>
    </citation>
    <scope>NUCLEOTIDE SEQUENCE [LARGE SCALE GENOMIC DNA]</scope>
    <source>
        <strain evidence="4">L21-Fru-AB</strain>
    </source>
</reference>
<accession>A0A0G3EIA1</accession>
<dbReference type="SUPFAM" id="SSF51445">
    <property type="entry name" value="(Trans)glycosidases"/>
    <property type="match status" value="1"/>
</dbReference>
<dbReference type="Proteomes" id="UP000035268">
    <property type="component" value="Chromosome"/>
</dbReference>
<keyword evidence="2" id="KW-0732">Signal</keyword>
<reference evidence="3 4" key="2">
    <citation type="journal article" date="2016" name="ISME J.">
        <title>Characterization of the first cultured representative of Verrucomicrobia subdivision 5 indicates the proposal of a novel phylum.</title>
        <authorList>
            <person name="Spring S."/>
            <person name="Bunk B."/>
            <person name="Sproer C."/>
            <person name="Schumann P."/>
            <person name="Rohde M."/>
            <person name="Tindall B.J."/>
            <person name="Klenk H.P."/>
        </authorList>
    </citation>
    <scope>NUCLEOTIDE SEQUENCE [LARGE SCALE GENOMIC DNA]</scope>
    <source>
        <strain evidence="3 4">L21-Fru-AB</strain>
    </source>
</reference>
<feature type="compositionally biased region" description="Basic and acidic residues" evidence="1">
    <location>
        <begin position="315"/>
        <end position="329"/>
    </location>
</feature>
<proteinExistence type="predicted"/>
<organism evidence="3 4">
    <name type="scientific">Kiritimatiella glycovorans</name>
    <dbReference type="NCBI Taxonomy" id="1307763"/>
    <lineage>
        <taxon>Bacteria</taxon>
        <taxon>Pseudomonadati</taxon>
        <taxon>Kiritimatiellota</taxon>
        <taxon>Kiritimatiellia</taxon>
        <taxon>Kiritimatiellales</taxon>
        <taxon>Kiritimatiellaceae</taxon>
        <taxon>Kiritimatiella</taxon>
    </lineage>
</organism>
<evidence type="ECO:0000313" key="3">
    <source>
        <dbReference type="EMBL" id="AKJ65167.1"/>
    </source>
</evidence>
<feature type="signal peptide" evidence="2">
    <location>
        <begin position="1"/>
        <end position="20"/>
    </location>
</feature>
<feature type="region of interest" description="Disordered" evidence="1">
    <location>
        <begin position="315"/>
        <end position="356"/>
    </location>
</feature>
<keyword evidence="4" id="KW-1185">Reference proteome</keyword>
<dbReference type="InterPro" id="IPR017853">
    <property type="entry name" value="GH"/>
</dbReference>
<dbReference type="KEGG" id="vbl:L21SP4_01932"/>
<evidence type="ECO:0000313" key="4">
    <source>
        <dbReference type="Proteomes" id="UP000035268"/>
    </source>
</evidence>
<gene>
    <name evidence="3" type="ORF">L21SP4_01932</name>
</gene>
<evidence type="ECO:0000256" key="2">
    <source>
        <dbReference type="SAM" id="SignalP"/>
    </source>
</evidence>
<protein>
    <submittedName>
        <fullName evidence="3">Uncharacterized protein</fullName>
    </submittedName>
</protein>
<feature type="chain" id="PRO_5005184014" evidence="2">
    <location>
        <begin position="21"/>
        <end position="1359"/>
    </location>
</feature>
<dbReference type="Gene3D" id="3.20.20.80">
    <property type="entry name" value="Glycosidases"/>
    <property type="match status" value="1"/>
</dbReference>
<name>A0A0G3EIA1_9BACT</name>
<sequence length="1359" mass="150433" precursor="true">MGLLAGALIALLFSTPPARATETNTWLGGDGTWSDPAPWSLGVPSATQHVEIAAGVTVTCAQPANHAGSVRLRGGASLHIDSDTLDLSPGTGVRNLFVGEGTSTLYIAHGATLDSQGLDLDPGVDLTARIEGLWDAFGGSPIISTGTLRMIIGADGIFRSRNYTSRWGDFPHSSHLHTETDIFGQFISRIGAIGHPDADHQSITFNLYRGGTMDTWDRGLTLRESSTSEITLNLYGGQLRVRGDTGVEFNAEDGTPAGGILFHSTDAEMQIDGGDFTAAVTDAITAGALRAGPALDDYKPEASFDGTRTRVYAVRDSDVDGDGLPDRMETGTGTYRGPSDPGTDADRADSDGDGVDDYAEIHHFLTDPADPDDHPADTGAASPDRRVLEIPLEAYVVASTESTESLKSDSAAQDWPEAGELYARETFNFRKADYDTFHEMAADYPDFPFSQEEACYGDKRARLFLRFDLSALSTGDLAHIESACLRLHQRGRRHDLTRYHVEDIEIAAAGIRIARVEAPWADSPGQYPVFTQERTTWQTIGGYYEFGWGLDSAGFYSGDTGAHWVMDDRIEMTGWVADWIRRPAENHGLVVGVEDGRYAGVSCSIADDPATPENEAPALIVTFETQEDAGSPELALRRTRDPSTGERRTTVSLCTECRLNTHEAILYYSNHLRRWTPIDYDSHSACFPWWTSDRVPDFRASTEELPGGRRHTSWRLPGSMNPGFFRVQSRPIAESADGEVTGALPVGALHSPYASERVVDLQIKRGSHIRELPKGIPDAEVDLPYLHRRADHGPEFLFKDHLYFVRSLGGYGGQYELNSGELHTNDIAYLQDGAFYFDPEEVKERFDIWFPVRDELGVDQPDVQDFLRYTIVIDTIPWDFSSLPTPNASFGNRGAPEDMDAWYLFVHWLCQTLLDRYEPEFVRGLRFRIGSEARYTLSEGDEAAGRNREQSYLRYYDTTAAAIRDVLPEARIGPFNQMAAAELFTRYPTAGAPDELGTIWSVAEHCAGRGRFPQNFAWLEGRAGAEARRAPYDFAGGSWYKENSSVAELERDFRSLRNKLMDIDADRYRDITLEMMESDFRSLYREADSWETGAYGAAYRFRSALRGLRHGICGEWGAPEFEEIGAVNEYGDTPSHTVLGSALTGHGFVRIVMTHMEDGYGYILPVERTGTAGGVEALMAYFPAEDRLLIGVAASEFDEKPPAPDTGWAIPEEHLRRESVSIRIPALLIEDPAGTVSIRSTALTSNTAVYRYLRHKLASWGLLSDSMTETPQAVGGWYQMMGGKGRATRREDEEVNARINEAYDHVDATLIETVHTMNRDLLMLEDDTNSAFIRDGASYRLNVTVEFPGMHVFEIDWAR</sequence>
<dbReference type="PATRIC" id="fig|1609981.3.peg.2007"/>
<dbReference type="EMBL" id="CP010904">
    <property type="protein sequence ID" value="AKJ65167.1"/>
    <property type="molecule type" value="Genomic_DNA"/>
</dbReference>
<evidence type="ECO:0000256" key="1">
    <source>
        <dbReference type="SAM" id="MobiDB-lite"/>
    </source>
</evidence>